<reference evidence="1 2" key="1">
    <citation type="submission" date="2024-01" db="EMBL/GenBank/DDBJ databases">
        <title>Genome assemblies of Stephania.</title>
        <authorList>
            <person name="Yang L."/>
        </authorList>
    </citation>
    <scope>NUCLEOTIDE SEQUENCE [LARGE SCALE GENOMIC DNA]</scope>
    <source>
        <strain evidence="1">JXDWG</strain>
        <tissue evidence="1">Leaf</tissue>
    </source>
</reference>
<protein>
    <submittedName>
        <fullName evidence="1">Uncharacterized protein</fullName>
    </submittedName>
</protein>
<keyword evidence="2" id="KW-1185">Reference proteome</keyword>
<sequence length="211" mass="23186">MGTDVENPFSLSTHSHLQQPPLSLLKSLIRNLTRLPRFTVNSLSLSSRPIHLQLFVSLSPKSVSQTLKSLHRLPKVGASVVAASCRCFCQRWCRLPSLPPKPSSAPLEAIAVSLSPLCAIAYVQPRRCRRCSSMRWKPSSSAFALCRRSRATRHRSSLSWKPSPSAAVGCAPPAAVRRSSSLPQKPSPSAFRLSSSLHNAIFAAIRHYQVR</sequence>
<organism evidence="1 2">
    <name type="scientific">Stephania cephalantha</name>
    <dbReference type="NCBI Taxonomy" id="152367"/>
    <lineage>
        <taxon>Eukaryota</taxon>
        <taxon>Viridiplantae</taxon>
        <taxon>Streptophyta</taxon>
        <taxon>Embryophyta</taxon>
        <taxon>Tracheophyta</taxon>
        <taxon>Spermatophyta</taxon>
        <taxon>Magnoliopsida</taxon>
        <taxon>Ranunculales</taxon>
        <taxon>Menispermaceae</taxon>
        <taxon>Menispermoideae</taxon>
        <taxon>Cissampelideae</taxon>
        <taxon>Stephania</taxon>
    </lineage>
</organism>
<evidence type="ECO:0000313" key="2">
    <source>
        <dbReference type="Proteomes" id="UP001419268"/>
    </source>
</evidence>
<gene>
    <name evidence="1" type="ORF">Scep_002443</name>
</gene>
<accession>A0AAP0LBF8</accession>
<dbReference type="EMBL" id="JBBNAG010000001">
    <property type="protein sequence ID" value="KAK9167252.1"/>
    <property type="molecule type" value="Genomic_DNA"/>
</dbReference>
<dbReference type="Proteomes" id="UP001419268">
    <property type="component" value="Unassembled WGS sequence"/>
</dbReference>
<dbReference type="AlphaFoldDB" id="A0AAP0LBF8"/>
<evidence type="ECO:0000313" key="1">
    <source>
        <dbReference type="EMBL" id="KAK9167252.1"/>
    </source>
</evidence>
<name>A0AAP0LBF8_9MAGN</name>
<proteinExistence type="predicted"/>
<comment type="caution">
    <text evidence="1">The sequence shown here is derived from an EMBL/GenBank/DDBJ whole genome shotgun (WGS) entry which is preliminary data.</text>
</comment>